<sequence length="104" mass="11543">MKKFLFAGVLSLFLLGCAQERPLASYDDIGLCTLKGQAMGYGNTEIMPRIQSEFARRGELNISKADCDTYIQTGQQDARVKMKTSDSIIQQSQQSMTTNAIQNL</sequence>
<keyword evidence="2" id="KW-1185">Reference proteome</keyword>
<dbReference type="PROSITE" id="PS51257">
    <property type="entry name" value="PROKAR_LIPOPROTEIN"/>
    <property type="match status" value="1"/>
</dbReference>
<name>A0ABU4E8I3_9ENTR</name>
<dbReference type="EMBL" id="JAWLOF010000028">
    <property type="protein sequence ID" value="MDV7025440.1"/>
    <property type="molecule type" value="Genomic_DNA"/>
</dbReference>
<evidence type="ECO:0008006" key="3">
    <source>
        <dbReference type="Google" id="ProtNLM"/>
    </source>
</evidence>
<evidence type="ECO:0000313" key="2">
    <source>
        <dbReference type="Proteomes" id="UP001187066"/>
    </source>
</evidence>
<dbReference type="RefSeq" id="WP_017385005.1">
    <property type="nucleotide sequence ID" value="NZ_JAWLOF010000028.1"/>
</dbReference>
<evidence type="ECO:0000313" key="1">
    <source>
        <dbReference type="EMBL" id="MDV7025440.1"/>
    </source>
</evidence>
<proteinExistence type="predicted"/>
<protein>
    <recommendedName>
        <fullName evidence="3">Lipoprotein</fullName>
    </recommendedName>
</protein>
<accession>A0ABU4E8I3</accession>
<reference evidence="1 2" key="1">
    <citation type="submission" date="2023-10" db="EMBL/GenBank/DDBJ databases">
        <authorList>
            <person name="Dale J."/>
        </authorList>
    </citation>
    <scope>NUCLEOTIDE SEQUENCE [LARGE SCALE GENOMIC DNA]</scope>
    <source>
        <strain evidence="1 2">2023EL-00970</strain>
    </source>
</reference>
<comment type="caution">
    <text evidence="1">The sequence shown here is derived from an EMBL/GenBank/DDBJ whole genome shotgun (WGS) entry which is preliminary data.</text>
</comment>
<dbReference type="Proteomes" id="UP001187066">
    <property type="component" value="Unassembled WGS sequence"/>
</dbReference>
<gene>
    <name evidence="1" type="ORF">R4P48_22585</name>
</gene>
<organism evidence="1 2">
    <name type="scientific">Atlantibacter subterraneus</name>
    <dbReference type="NCBI Taxonomy" id="255519"/>
    <lineage>
        <taxon>Bacteria</taxon>
        <taxon>Pseudomonadati</taxon>
        <taxon>Pseudomonadota</taxon>
        <taxon>Gammaproteobacteria</taxon>
        <taxon>Enterobacterales</taxon>
        <taxon>Enterobacteriaceae</taxon>
        <taxon>Atlantibacter</taxon>
    </lineage>
</organism>